<protein>
    <submittedName>
        <fullName evidence="3">Universal stress protein</fullName>
    </submittedName>
</protein>
<dbReference type="RefSeq" id="WP_119831661.1">
    <property type="nucleotide sequence ID" value="NZ_QYUL01000002.1"/>
</dbReference>
<evidence type="ECO:0000259" key="2">
    <source>
        <dbReference type="Pfam" id="PF00582"/>
    </source>
</evidence>
<feature type="coiled-coil region" evidence="1">
    <location>
        <begin position="67"/>
        <end position="94"/>
    </location>
</feature>
<feature type="domain" description="UspA" evidence="2">
    <location>
        <begin position="18"/>
        <end position="126"/>
    </location>
</feature>
<comment type="caution">
    <text evidence="3">The sequence shown here is derived from an EMBL/GenBank/DDBJ whole genome shotgun (WGS) entry which is preliminary data.</text>
</comment>
<gene>
    <name evidence="3" type="ORF">D3877_15620</name>
</gene>
<dbReference type="EMBL" id="QYUL01000002">
    <property type="protein sequence ID" value="RJF81567.1"/>
    <property type="molecule type" value="Genomic_DNA"/>
</dbReference>
<organism evidence="3 4">
    <name type="scientific">Azospirillum cavernae</name>
    <dbReference type="NCBI Taxonomy" id="2320860"/>
    <lineage>
        <taxon>Bacteria</taxon>
        <taxon>Pseudomonadati</taxon>
        <taxon>Pseudomonadota</taxon>
        <taxon>Alphaproteobacteria</taxon>
        <taxon>Rhodospirillales</taxon>
        <taxon>Azospirillaceae</taxon>
        <taxon>Azospirillum</taxon>
    </lineage>
</organism>
<evidence type="ECO:0000313" key="3">
    <source>
        <dbReference type="EMBL" id="RJF81567.1"/>
    </source>
</evidence>
<dbReference type="AlphaFoldDB" id="A0A418VWP2"/>
<dbReference type="OrthoDB" id="9813682at2"/>
<reference evidence="3 4" key="1">
    <citation type="submission" date="2018-09" db="EMBL/GenBank/DDBJ databases">
        <authorList>
            <person name="Zhu H."/>
        </authorList>
    </citation>
    <scope>NUCLEOTIDE SEQUENCE [LARGE SCALE GENOMIC DNA]</scope>
    <source>
        <strain evidence="3 4">K2W22B-5</strain>
    </source>
</reference>
<sequence length="168" mass="18378">MTEATESTPPDAAAKPVRIFLVVADDSPELKVALRYACLRARKSGGKVALLTVIEKEEMQHWLAVENLIREEKRDEAERKLQKLAREVIQLTGSLPALYVREGNRHEEVLALIAEEPSISILVLAADTDPEGPGPLISYYTGRGLSRLRIPLTIVPGGLSSEALDAIT</sequence>
<dbReference type="Pfam" id="PF00582">
    <property type="entry name" value="Usp"/>
    <property type="match status" value="1"/>
</dbReference>
<dbReference type="InterPro" id="IPR006016">
    <property type="entry name" value="UspA"/>
</dbReference>
<dbReference type="CDD" id="cd00293">
    <property type="entry name" value="USP-like"/>
    <property type="match status" value="1"/>
</dbReference>
<dbReference type="Proteomes" id="UP000283458">
    <property type="component" value="Unassembled WGS sequence"/>
</dbReference>
<dbReference type="SUPFAM" id="SSF52402">
    <property type="entry name" value="Adenine nucleotide alpha hydrolases-like"/>
    <property type="match status" value="1"/>
</dbReference>
<proteinExistence type="predicted"/>
<evidence type="ECO:0000313" key="4">
    <source>
        <dbReference type="Proteomes" id="UP000283458"/>
    </source>
</evidence>
<keyword evidence="4" id="KW-1185">Reference proteome</keyword>
<accession>A0A418VWP2</accession>
<dbReference type="Gene3D" id="3.40.50.620">
    <property type="entry name" value="HUPs"/>
    <property type="match status" value="1"/>
</dbReference>
<name>A0A418VWP2_9PROT</name>
<dbReference type="InterPro" id="IPR014729">
    <property type="entry name" value="Rossmann-like_a/b/a_fold"/>
</dbReference>
<evidence type="ECO:0000256" key="1">
    <source>
        <dbReference type="SAM" id="Coils"/>
    </source>
</evidence>
<keyword evidence="1" id="KW-0175">Coiled coil</keyword>